<dbReference type="InterPro" id="IPR023145">
    <property type="entry name" value="YfbU_helix-hairpin_sf"/>
</dbReference>
<proteinExistence type="predicted"/>
<name>A0ABQ2HMH0_9BACT</name>
<dbReference type="Proteomes" id="UP000632339">
    <property type="component" value="Unassembled WGS sequence"/>
</dbReference>
<dbReference type="SUPFAM" id="SSF116960">
    <property type="entry name" value="YfbU-like"/>
    <property type="match status" value="1"/>
</dbReference>
<dbReference type="Gene3D" id="1.10.3190.10">
    <property type="entry name" value="yfbu gene product, domain 2"/>
    <property type="match status" value="1"/>
</dbReference>
<organism evidence="1 2">
    <name type="scientific">Dyadobacter beijingensis</name>
    <dbReference type="NCBI Taxonomy" id="365489"/>
    <lineage>
        <taxon>Bacteria</taxon>
        <taxon>Pseudomonadati</taxon>
        <taxon>Bacteroidota</taxon>
        <taxon>Cytophagia</taxon>
        <taxon>Cytophagales</taxon>
        <taxon>Spirosomataceae</taxon>
        <taxon>Dyadobacter</taxon>
    </lineage>
</organism>
<dbReference type="Pfam" id="PF03887">
    <property type="entry name" value="YfbU"/>
    <property type="match status" value="1"/>
</dbReference>
<sequence length="190" mass="22568">MLKMKNQPHMIPESIPLIERQLLINQCRILAVIGDEKERELQEKRIEILEKGYTGLYPKVFNNLYEEVPLSVYSEISDIMKMYSRINDSIRLLPEDDKGLLDLASLEFEGFDQDSGMHYYMMSYLVDRMDEHGEYKGRELKSHKSNSLLKYNRMLSVYFEYEKLKKEQYTSEDLQKFIDQVLSLSLDTQQ</sequence>
<gene>
    <name evidence="1" type="ORF">GCM10010967_16890</name>
</gene>
<keyword evidence="2" id="KW-1185">Reference proteome</keyword>
<dbReference type="Gene3D" id="1.10.287.680">
    <property type="entry name" value="Helix hairpin bin"/>
    <property type="match status" value="1"/>
</dbReference>
<evidence type="ECO:0000313" key="1">
    <source>
        <dbReference type="EMBL" id="GGM85460.1"/>
    </source>
</evidence>
<dbReference type="InterPro" id="IPR023146">
    <property type="entry name" value="YfbU_alpha-helical_sf"/>
</dbReference>
<evidence type="ECO:0000313" key="2">
    <source>
        <dbReference type="Proteomes" id="UP000632339"/>
    </source>
</evidence>
<dbReference type="EMBL" id="BMLI01000001">
    <property type="protein sequence ID" value="GGM85460.1"/>
    <property type="molecule type" value="Genomic_DNA"/>
</dbReference>
<dbReference type="InterPro" id="IPR005587">
    <property type="entry name" value="UPF0304_YfbU"/>
</dbReference>
<accession>A0ABQ2HMH0</accession>
<protein>
    <recommendedName>
        <fullName evidence="3">RteC protein</fullName>
    </recommendedName>
</protein>
<reference evidence="2" key="1">
    <citation type="journal article" date="2019" name="Int. J. Syst. Evol. Microbiol.">
        <title>The Global Catalogue of Microorganisms (GCM) 10K type strain sequencing project: providing services to taxonomists for standard genome sequencing and annotation.</title>
        <authorList>
            <consortium name="The Broad Institute Genomics Platform"/>
            <consortium name="The Broad Institute Genome Sequencing Center for Infectious Disease"/>
            <person name="Wu L."/>
            <person name="Ma J."/>
        </authorList>
    </citation>
    <scope>NUCLEOTIDE SEQUENCE [LARGE SCALE GENOMIC DNA]</scope>
    <source>
        <strain evidence="2">CGMCC 1.6375</strain>
    </source>
</reference>
<evidence type="ECO:0008006" key="3">
    <source>
        <dbReference type="Google" id="ProtNLM"/>
    </source>
</evidence>
<comment type="caution">
    <text evidence="1">The sequence shown here is derived from an EMBL/GenBank/DDBJ whole genome shotgun (WGS) entry which is preliminary data.</text>
</comment>